<dbReference type="KEGG" id="eio:H9L01_01840"/>
<organism evidence="3 4">
    <name type="scientific">Erysipelothrix inopinata</name>
    <dbReference type="NCBI Taxonomy" id="225084"/>
    <lineage>
        <taxon>Bacteria</taxon>
        <taxon>Bacillati</taxon>
        <taxon>Bacillota</taxon>
        <taxon>Erysipelotrichia</taxon>
        <taxon>Erysipelotrichales</taxon>
        <taxon>Erysipelotrichaceae</taxon>
        <taxon>Erysipelothrix</taxon>
    </lineage>
</organism>
<dbReference type="EMBL" id="CP060715">
    <property type="protein sequence ID" value="QNN61130.1"/>
    <property type="molecule type" value="Genomic_DNA"/>
</dbReference>
<sequence length="515" mass="58633">MNYKKVWGNIMKQNKSIIVGIIVSLVLGLIATGYIVSQTRCTADGETVCYDKKTEMFRIEENAKILIQVESESLGEYAVKTWNELHPENEGALTYAVSNPLGIDVLSKEFPYDVMVVKQNDAAYFVDKFLDLGSDMDSIVGSKIPVQLQDTINLKGYYLVQNSITGSLFAYNETLMKELNFDTKDENKDGLPDVFETWDLIFKNADKIQEKIDVVFPLTFVDQESFYPFLTGGRWTLNLTKKGSKPGFDSREFSDGLELIELFGNVVLDKTVAIEEPKPEEVKPVDQTTKPAEVKEDTKDTKDTDKPKESESPSDSDKEDVKPKMIVKAEDLKWQYESAFFNRQSLFTIISDFDLAKEYSESTGDVYKFAPFPKFDKHHLTPRGEVDGYVGNGETQYPSATAEAIRILRTGEAVSIFQKSTGKIPVYHRTNMEDLNIQDVEVLDKIKAYNFHDTPPVMALDNNPNRLARSLYTEVDIMEPLRKLFNKEITRDEAVKQIVQLTNDWLKENDTMKEE</sequence>
<dbReference type="Proteomes" id="UP000515928">
    <property type="component" value="Chromosome"/>
</dbReference>
<keyword evidence="2" id="KW-0472">Membrane</keyword>
<accession>A0A7G9RZV5</accession>
<evidence type="ECO:0000256" key="2">
    <source>
        <dbReference type="SAM" id="Phobius"/>
    </source>
</evidence>
<evidence type="ECO:0000313" key="3">
    <source>
        <dbReference type="EMBL" id="QNN61130.1"/>
    </source>
</evidence>
<protein>
    <submittedName>
        <fullName evidence="3">ABC transporter substrate-binding protein</fullName>
    </submittedName>
</protein>
<keyword evidence="2" id="KW-1133">Transmembrane helix</keyword>
<dbReference type="Gene3D" id="3.40.190.10">
    <property type="entry name" value="Periplasmic binding protein-like II"/>
    <property type="match status" value="2"/>
</dbReference>
<feature type="region of interest" description="Disordered" evidence="1">
    <location>
        <begin position="278"/>
        <end position="322"/>
    </location>
</feature>
<proteinExistence type="predicted"/>
<dbReference type="AlphaFoldDB" id="A0A7G9RZV5"/>
<dbReference type="SUPFAM" id="SSF53850">
    <property type="entry name" value="Periplasmic binding protein-like II"/>
    <property type="match status" value="2"/>
</dbReference>
<dbReference type="RefSeq" id="WP_187534274.1">
    <property type="nucleotide sequence ID" value="NZ_CP060715.1"/>
</dbReference>
<feature type="transmembrane region" description="Helical" evidence="2">
    <location>
        <begin position="16"/>
        <end position="36"/>
    </location>
</feature>
<reference evidence="3 4" key="1">
    <citation type="submission" date="2020-08" db="EMBL/GenBank/DDBJ databases">
        <title>Genome sequence of Erysipelothrix inopinata DSM 15511T.</title>
        <authorList>
            <person name="Hyun D.-W."/>
            <person name="Bae J.-W."/>
        </authorList>
    </citation>
    <scope>NUCLEOTIDE SEQUENCE [LARGE SCALE GENOMIC DNA]</scope>
    <source>
        <strain evidence="3 4">DSM 15511</strain>
    </source>
</reference>
<evidence type="ECO:0000256" key="1">
    <source>
        <dbReference type="SAM" id="MobiDB-lite"/>
    </source>
</evidence>
<gene>
    <name evidence="3" type="ORF">H9L01_01840</name>
</gene>
<feature type="compositionally biased region" description="Basic and acidic residues" evidence="1">
    <location>
        <begin position="292"/>
        <end position="322"/>
    </location>
</feature>
<evidence type="ECO:0000313" key="4">
    <source>
        <dbReference type="Proteomes" id="UP000515928"/>
    </source>
</evidence>
<keyword evidence="2" id="KW-0812">Transmembrane</keyword>
<keyword evidence="4" id="KW-1185">Reference proteome</keyword>
<name>A0A7G9RZV5_9FIRM</name>